<dbReference type="Gene3D" id="3.30.565.10">
    <property type="entry name" value="Histidine kinase-like ATPase, C-terminal domain"/>
    <property type="match status" value="1"/>
</dbReference>
<dbReference type="EMBL" id="JBHTAJ010000002">
    <property type="protein sequence ID" value="MFC7178268.1"/>
    <property type="molecule type" value="Genomic_DNA"/>
</dbReference>
<evidence type="ECO:0000259" key="2">
    <source>
        <dbReference type="PROSITE" id="PS50112"/>
    </source>
</evidence>
<comment type="caution">
    <text evidence="4">The sequence shown here is derived from an EMBL/GenBank/DDBJ whole genome shotgun (WGS) entry which is preliminary data.</text>
</comment>
<dbReference type="SUPFAM" id="SSF55781">
    <property type="entry name" value="GAF domain-like"/>
    <property type="match status" value="1"/>
</dbReference>
<feature type="domain" description="PAC" evidence="3">
    <location>
        <begin position="84"/>
        <end position="138"/>
    </location>
</feature>
<dbReference type="NCBIfam" id="TIGR00229">
    <property type="entry name" value="sensory_box"/>
    <property type="match status" value="1"/>
</dbReference>
<proteinExistence type="predicted"/>
<gene>
    <name evidence="4" type="ORF">ACFQMG_01675</name>
</gene>
<dbReference type="PANTHER" id="PTHR43156">
    <property type="entry name" value="STAGE II SPORULATION PROTEIN E-RELATED"/>
    <property type="match status" value="1"/>
</dbReference>
<dbReference type="Gene3D" id="3.30.450.20">
    <property type="entry name" value="PAS domain"/>
    <property type="match status" value="1"/>
</dbReference>
<evidence type="ECO:0000259" key="3">
    <source>
        <dbReference type="PROSITE" id="PS50113"/>
    </source>
</evidence>
<dbReference type="CDD" id="cd16936">
    <property type="entry name" value="HATPase_RsbW-like"/>
    <property type="match status" value="1"/>
</dbReference>
<dbReference type="SUPFAM" id="SSF55785">
    <property type="entry name" value="PYP-like sensor domain (PAS domain)"/>
    <property type="match status" value="1"/>
</dbReference>
<evidence type="ECO:0000256" key="1">
    <source>
        <dbReference type="ARBA" id="ARBA00022801"/>
    </source>
</evidence>
<name>A0ABW2FTS4_9ACTN</name>
<dbReference type="PROSITE" id="PS50113">
    <property type="entry name" value="PAC"/>
    <property type="match status" value="1"/>
</dbReference>
<feature type="domain" description="PAS" evidence="2">
    <location>
        <begin position="10"/>
        <end position="80"/>
    </location>
</feature>
<dbReference type="InterPro" id="IPR036890">
    <property type="entry name" value="HATPase_C_sf"/>
</dbReference>
<keyword evidence="1" id="KW-0378">Hydrolase</keyword>
<accession>A0ABW2FTS4</accession>
<dbReference type="InterPro" id="IPR000014">
    <property type="entry name" value="PAS"/>
</dbReference>
<dbReference type="InterPro" id="IPR052016">
    <property type="entry name" value="Bact_Sigma-Reg"/>
</dbReference>
<dbReference type="InterPro" id="IPR013656">
    <property type="entry name" value="PAS_4"/>
</dbReference>
<dbReference type="CDD" id="cd00130">
    <property type="entry name" value="PAS"/>
    <property type="match status" value="1"/>
</dbReference>
<dbReference type="SMART" id="SM00091">
    <property type="entry name" value="PAS"/>
    <property type="match status" value="1"/>
</dbReference>
<dbReference type="SMART" id="SM00331">
    <property type="entry name" value="PP2C_SIG"/>
    <property type="match status" value="1"/>
</dbReference>
<dbReference type="InterPro" id="IPR003594">
    <property type="entry name" value="HATPase_dom"/>
</dbReference>
<dbReference type="InterPro" id="IPR003018">
    <property type="entry name" value="GAF"/>
</dbReference>
<dbReference type="SMART" id="SM00065">
    <property type="entry name" value="GAF"/>
    <property type="match status" value="1"/>
</dbReference>
<dbReference type="InterPro" id="IPR000700">
    <property type="entry name" value="PAS-assoc_C"/>
</dbReference>
<dbReference type="Pfam" id="PF08448">
    <property type="entry name" value="PAS_4"/>
    <property type="match status" value="1"/>
</dbReference>
<protein>
    <submittedName>
        <fullName evidence="4">SpoIIE family protein phosphatase</fullName>
    </submittedName>
</protein>
<dbReference type="InterPro" id="IPR035965">
    <property type="entry name" value="PAS-like_dom_sf"/>
</dbReference>
<dbReference type="InterPro" id="IPR036457">
    <property type="entry name" value="PPM-type-like_dom_sf"/>
</dbReference>
<dbReference type="Pfam" id="PF07228">
    <property type="entry name" value="SpoIIE"/>
    <property type="match status" value="1"/>
</dbReference>
<dbReference type="InterPro" id="IPR029016">
    <property type="entry name" value="GAF-like_dom_sf"/>
</dbReference>
<reference evidence="5" key="1">
    <citation type="journal article" date="2019" name="Int. J. Syst. Evol. Microbiol.">
        <title>The Global Catalogue of Microorganisms (GCM) 10K type strain sequencing project: providing services to taxonomists for standard genome sequencing and annotation.</title>
        <authorList>
            <consortium name="The Broad Institute Genomics Platform"/>
            <consortium name="The Broad Institute Genome Sequencing Center for Infectious Disease"/>
            <person name="Wu L."/>
            <person name="Ma J."/>
        </authorList>
    </citation>
    <scope>NUCLEOTIDE SEQUENCE [LARGE SCALE GENOMIC DNA]</scope>
    <source>
        <strain evidence="5">CGMCC 1.12859</strain>
    </source>
</reference>
<sequence length="684" mass="73743">MQDTDRSDADEALLEALFTRAPAGLFVLDPDLRVIRFNAAARGMRGLTDDRVLGRTIEEFAPAFPAAELNDLARTCLEAGTSVRRHKVRAPRPNDHTALMTVALSMFRLRDRGGRVLGLAVMVEDITAQEEALARLEILNDAHRVIGSTLDPQTTAEELAGVGVGRFADTVLVELLDDVLTGRRLLPGPVRAGAPMRRVATRTVLDGPGTTATGSLAALPFPTPFSQSVHDLKPRLIARLSADEAWLAPGRDRVDRLLGPGVHSVIVAPLTVHSTVLGLVAFLRVEQPHPFEEEDLRLADELADRAALSIDRARHYIRERTVATALQRRLLPVSPPQLPAVDTAFLHLSGEAGADWFDVIPLSGARTALACGTVEGRGLEAAAAMGQLRTVVQTLARQDLPPEDLLGCLDETVDRLNADATPGPGEPQVFATCLYLVYDPVNGRCTAASAGHPPPLAIGVDGTQVPLDLPLGGPLDGERDGGYRAVTVELPEQTLLALYTRGLVAGRDEDPTGGRQRLRHVLVHPDRDLTGLCDDVAYAVVPDRLDEDAMLLLARTKRLDSDRVALWTLPAEPAVVSTARTMVSQQLLAWGLADLADSTGLIVSELVTNAIRYGEGPIRVRLIRDRGLLCEVSDGSSTAPHMRLANEGDEGGRGLFLVMHLSRRWGTRYSARGKTVWSEQTVDG</sequence>
<dbReference type="SUPFAM" id="SSF55874">
    <property type="entry name" value="ATPase domain of HSP90 chaperone/DNA topoisomerase II/histidine kinase"/>
    <property type="match status" value="1"/>
</dbReference>
<dbReference type="Pfam" id="PF01590">
    <property type="entry name" value="GAF"/>
    <property type="match status" value="1"/>
</dbReference>
<dbReference type="Gene3D" id="3.60.40.10">
    <property type="entry name" value="PPM-type phosphatase domain"/>
    <property type="match status" value="1"/>
</dbReference>
<evidence type="ECO:0000313" key="4">
    <source>
        <dbReference type="EMBL" id="MFC7178268.1"/>
    </source>
</evidence>
<dbReference type="RefSeq" id="WP_380230277.1">
    <property type="nucleotide sequence ID" value="NZ_JBHSVH010000002.1"/>
</dbReference>
<keyword evidence="5" id="KW-1185">Reference proteome</keyword>
<dbReference type="PANTHER" id="PTHR43156:SF2">
    <property type="entry name" value="STAGE II SPORULATION PROTEIN E"/>
    <property type="match status" value="1"/>
</dbReference>
<dbReference type="Proteomes" id="UP001596435">
    <property type="component" value="Unassembled WGS sequence"/>
</dbReference>
<dbReference type="Gene3D" id="3.30.450.40">
    <property type="match status" value="1"/>
</dbReference>
<evidence type="ECO:0000313" key="5">
    <source>
        <dbReference type="Proteomes" id="UP001596435"/>
    </source>
</evidence>
<dbReference type="InterPro" id="IPR001932">
    <property type="entry name" value="PPM-type_phosphatase-like_dom"/>
</dbReference>
<dbReference type="PROSITE" id="PS50112">
    <property type="entry name" value="PAS"/>
    <property type="match status" value="1"/>
</dbReference>
<dbReference type="Pfam" id="PF13581">
    <property type="entry name" value="HATPase_c_2"/>
    <property type="match status" value="1"/>
</dbReference>
<organism evidence="4 5">
    <name type="scientific">Kitasatospora paranensis</name>
    <dbReference type="NCBI Taxonomy" id="258053"/>
    <lineage>
        <taxon>Bacteria</taxon>
        <taxon>Bacillati</taxon>
        <taxon>Actinomycetota</taxon>
        <taxon>Actinomycetes</taxon>
        <taxon>Kitasatosporales</taxon>
        <taxon>Streptomycetaceae</taxon>
        <taxon>Kitasatospora</taxon>
    </lineage>
</organism>